<reference evidence="6" key="1">
    <citation type="submission" date="2016-11" db="EMBL/GenBank/DDBJ databases">
        <authorList>
            <person name="Jaros S."/>
            <person name="Januszkiewicz K."/>
            <person name="Wedrychowicz H."/>
        </authorList>
    </citation>
    <scope>NUCLEOTIDE SEQUENCE [LARGE SCALE GENOMIC DNA]</scope>
    <source>
        <strain evidence="6">Y48</strain>
    </source>
</reference>
<accession>A0A1J0VNJ3</accession>
<dbReference type="SUPFAM" id="SSF46689">
    <property type="entry name" value="Homeodomain-like"/>
    <property type="match status" value="1"/>
</dbReference>
<dbReference type="EMBL" id="CP018082">
    <property type="protein sequence ID" value="APE33585.1"/>
    <property type="molecule type" value="Genomic_DNA"/>
</dbReference>
<organism evidence="6 7">
    <name type="scientific">Nocardia mangyaensis</name>
    <dbReference type="NCBI Taxonomy" id="2213200"/>
    <lineage>
        <taxon>Bacteria</taxon>
        <taxon>Bacillati</taxon>
        <taxon>Actinomycetota</taxon>
        <taxon>Actinomycetes</taxon>
        <taxon>Mycobacteriales</taxon>
        <taxon>Nocardiaceae</taxon>
        <taxon>Nocardia</taxon>
    </lineage>
</organism>
<gene>
    <name evidence="6" type="ORF">BOX37_05935</name>
</gene>
<dbReference type="InterPro" id="IPR001647">
    <property type="entry name" value="HTH_TetR"/>
</dbReference>
<feature type="DNA-binding region" description="H-T-H motif" evidence="4">
    <location>
        <begin position="37"/>
        <end position="56"/>
    </location>
</feature>
<evidence type="ECO:0000256" key="2">
    <source>
        <dbReference type="ARBA" id="ARBA00023125"/>
    </source>
</evidence>
<keyword evidence="3" id="KW-0804">Transcription</keyword>
<dbReference type="KEGG" id="nsl:BOX37_05935"/>
<dbReference type="GO" id="GO:0000976">
    <property type="term" value="F:transcription cis-regulatory region binding"/>
    <property type="evidence" value="ECO:0007669"/>
    <property type="project" value="TreeGrafter"/>
</dbReference>
<evidence type="ECO:0000313" key="6">
    <source>
        <dbReference type="EMBL" id="APE33585.1"/>
    </source>
</evidence>
<evidence type="ECO:0000313" key="7">
    <source>
        <dbReference type="Proteomes" id="UP000183810"/>
    </source>
</evidence>
<dbReference type="Pfam" id="PF00440">
    <property type="entry name" value="TetR_N"/>
    <property type="match status" value="1"/>
</dbReference>
<sequence length="209" mass="23295">MEYNTVVLTDEEDLTAAARIRNAALEGFALNGVAATSIRDVATRAGVSPGLVQHHFQNKDNLRKAVNDYVTRVGAEAIGGRESGTATEAEPAQDIGNRLTAWLQEHRLSLLYVIRAAAEGDDSALQIFDTFVEMGDSQLGRLADEGLLRENLDRRWAVLHVIIMNLATAMLEPAINRYLEAPLRDAKQLERWNRASTEMFRSGFFRWPQ</sequence>
<proteinExistence type="predicted"/>
<dbReference type="GO" id="GO:0003700">
    <property type="term" value="F:DNA-binding transcription factor activity"/>
    <property type="evidence" value="ECO:0007669"/>
    <property type="project" value="TreeGrafter"/>
</dbReference>
<evidence type="ECO:0000256" key="4">
    <source>
        <dbReference type="PROSITE-ProRule" id="PRU00335"/>
    </source>
</evidence>
<dbReference type="PRINTS" id="PR00455">
    <property type="entry name" value="HTHTETR"/>
</dbReference>
<dbReference type="PROSITE" id="PS50977">
    <property type="entry name" value="HTH_TETR_2"/>
    <property type="match status" value="1"/>
</dbReference>
<keyword evidence="7" id="KW-1185">Reference proteome</keyword>
<dbReference type="AlphaFoldDB" id="A0A1J0VNJ3"/>
<feature type="domain" description="HTH tetR-type" evidence="5">
    <location>
        <begin position="14"/>
        <end position="74"/>
    </location>
</feature>
<dbReference type="InterPro" id="IPR009057">
    <property type="entry name" value="Homeodomain-like_sf"/>
</dbReference>
<dbReference type="PANTHER" id="PTHR30055:SF234">
    <property type="entry name" value="HTH-TYPE TRANSCRIPTIONAL REGULATOR BETI"/>
    <property type="match status" value="1"/>
</dbReference>
<evidence type="ECO:0000256" key="3">
    <source>
        <dbReference type="ARBA" id="ARBA00023163"/>
    </source>
</evidence>
<name>A0A1J0VNJ3_9NOCA</name>
<keyword evidence="1" id="KW-0805">Transcription regulation</keyword>
<protein>
    <recommendedName>
        <fullName evidence="5">HTH tetR-type domain-containing protein</fullName>
    </recommendedName>
</protein>
<dbReference type="PANTHER" id="PTHR30055">
    <property type="entry name" value="HTH-TYPE TRANSCRIPTIONAL REGULATOR RUTR"/>
    <property type="match status" value="1"/>
</dbReference>
<evidence type="ECO:0000256" key="1">
    <source>
        <dbReference type="ARBA" id="ARBA00023015"/>
    </source>
</evidence>
<dbReference type="Gene3D" id="1.10.357.10">
    <property type="entry name" value="Tetracycline Repressor, domain 2"/>
    <property type="match status" value="1"/>
</dbReference>
<dbReference type="Proteomes" id="UP000183810">
    <property type="component" value="Chromosome"/>
</dbReference>
<dbReference type="InterPro" id="IPR050109">
    <property type="entry name" value="HTH-type_TetR-like_transc_reg"/>
</dbReference>
<evidence type="ECO:0000259" key="5">
    <source>
        <dbReference type="PROSITE" id="PS50977"/>
    </source>
</evidence>
<keyword evidence="2 4" id="KW-0238">DNA-binding</keyword>